<keyword evidence="3" id="KW-1185">Reference proteome</keyword>
<organism evidence="2 3">
    <name type="scientific">Mesorhizobium newzealandense</name>
    <dbReference type="NCBI Taxonomy" id="1300302"/>
    <lineage>
        <taxon>Bacteria</taxon>
        <taxon>Pseudomonadati</taxon>
        <taxon>Pseudomonadota</taxon>
        <taxon>Alphaproteobacteria</taxon>
        <taxon>Hyphomicrobiales</taxon>
        <taxon>Phyllobacteriaceae</taxon>
        <taxon>Mesorhizobium</taxon>
    </lineage>
</organism>
<keyword evidence="1" id="KW-0732">Signal</keyword>
<name>A0ABW4U832_9HYPH</name>
<reference evidence="3" key="1">
    <citation type="journal article" date="2019" name="Int. J. Syst. Evol. Microbiol.">
        <title>The Global Catalogue of Microorganisms (GCM) 10K type strain sequencing project: providing services to taxonomists for standard genome sequencing and annotation.</title>
        <authorList>
            <consortium name="The Broad Institute Genomics Platform"/>
            <consortium name="The Broad Institute Genome Sequencing Center for Infectious Disease"/>
            <person name="Wu L."/>
            <person name="Ma J."/>
        </authorList>
    </citation>
    <scope>NUCLEOTIDE SEQUENCE [LARGE SCALE GENOMIC DNA]</scope>
    <source>
        <strain evidence="3">CGMCC 1.16225</strain>
    </source>
</reference>
<gene>
    <name evidence="2" type="ORF">ACFSOZ_08315</name>
</gene>
<dbReference type="Proteomes" id="UP001597405">
    <property type="component" value="Unassembled WGS sequence"/>
</dbReference>
<sequence>MPGVLSVVAAFALAAAPNGSAPTPEETVAYFVHGLEQGAIPKYGQQADEPLKQVSRSPAVFTSTGPNEVGDRTETLRFTVTKLSACSYKAEQQFEEDGEPYYRLTYTLDLSAVTAIGFDNPPATISLKGLTKSCTTDTDGSCDLTSEPEATGPFFGEPRKAEQALAYFHEKFCPLKP</sequence>
<evidence type="ECO:0000256" key="1">
    <source>
        <dbReference type="SAM" id="SignalP"/>
    </source>
</evidence>
<feature type="chain" id="PRO_5045497814" evidence="1">
    <location>
        <begin position="22"/>
        <end position="177"/>
    </location>
</feature>
<dbReference type="RefSeq" id="WP_379095853.1">
    <property type="nucleotide sequence ID" value="NZ_JBHUGZ010000006.1"/>
</dbReference>
<proteinExistence type="predicted"/>
<protein>
    <submittedName>
        <fullName evidence="2">Uncharacterized protein</fullName>
    </submittedName>
</protein>
<evidence type="ECO:0000313" key="3">
    <source>
        <dbReference type="Proteomes" id="UP001597405"/>
    </source>
</evidence>
<comment type="caution">
    <text evidence="2">The sequence shown here is derived from an EMBL/GenBank/DDBJ whole genome shotgun (WGS) entry which is preliminary data.</text>
</comment>
<accession>A0ABW4U832</accession>
<evidence type="ECO:0000313" key="2">
    <source>
        <dbReference type="EMBL" id="MFD1982678.1"/>
    </source>
</evidence>
<feature type="signal peptide" evidence="1">
    <location>
        <begin position="1"/>
        <end position="21"/>
    </location>
</feature>
<dbReference type="EMBL" id="JBHUGZ010000006">
    <property type="protein sequence ID" value="MFD1982678.1"/>
    <property type="molecule type" value="Genomic_DNA"/>
</dbReference>